<sequence>MKKISIPQSNANMVKKFLKSSRFNFLKESELTSPIPKILFDGKSTFLTFPWLLSTSKKRFKPTFWNTFKQKLVFAFTMNRIQKKHLKKPHFDFPTHFYDDVEEIIEKLFQHDLSNISNCTSMVKCLQNIFNKEYIDLRKRELTVDFKFENLQKKPEFDIQITEISFIYGPHPIPPNYVVQNWPIHKLIIPQSDKVGKNHQHQEQIFRNAMNEGCCIKIYTRVTFKQNLQFIVKDGAGKILIEDYRNNFDIQFCTPNFKPTDNIYEMTSPKKKHLKFDWKISDIDYLIYGTILESSASDTFNNYT</sequence>
<proteinExistence type="predicted"/>
<dbReference type="AlphaFoldDB" id="A0AAD5UAJ9"/>
<comment type="caution">
    <text evidence="1">The sequence shown here is derived from an EMBL/GenBank/DDBJ whole genome shotgun (WGS) entry which is preliminary data.</text>
</comment>
<protein>
    <submittedName>
        <fullName evidence="1">Uncharacterized protein</fullName>
    </submittedName>
</protein>
<organism evidence="1 2">
    <name type="scientific">Clydaea vesicula</name>
    <dbReference type="NCBI Taxonomy" id="447962"/>
    <lineage>
        <taxon>Eukaryota</taxon>
        <taxon>Fungi</taxon>
        <taxon>Fungi incertae sedis</taxon>
        <taxon>Chytridiomycota</taxon>
        <taxon>Chytridiomycota incertae sedis</taxon>
        <taxon>Chytridiomycetes</taxon>
        <taxon>Lobulomycetales</taxon>
        <taxon>Lobulomycetaceae</taxon>
        <taxon>Clydaea</taxon>
    </lineage>
</organism>
<reference evidence="1" key="1">
    <citation type="submission" date="2020-05" db="EMBL/GenBank/DDBJ databases">
        <title>Phylogenomic resolution of chytrid fungi.</title>
        <authorList>
            <person name="Stajich J.E."/>
            <person name="Amses K."/>
            <person name="Simmons R."/>
            <person name="Seto K."/>
            <person name="Myers J."/>
            <person name="Bonds A."/>
            <person name="Quandt C.A."/>
            <person name="Barry K."/>
            <person name="Liu P."/>
            <person name="Grigoriev I."/>
            <person name="Longcore J.E."/>
            <person name="James T.Y."/>
        </authorList>
    </citation>
    <scope>NUCLEOTIDE SEQUENCE</scope>
    <source>
        <strain evidence="1">JEL0476</strain>
    </source>
</reference>
<name>A0AAD5UAJ9_9FUNG</name>
<gene>
    <name evidence="1" type="ORF">HK099_002656</name>
</gene>
<dbReference type="Proteomes" id="UP001211065">
    <property type="component" value="Unassembled WGS sequence"/>
</dbReference>
<evidence type="ECO:0000313" key="1">
    <source>
        <dbReference type="EMBL" id="KAJ3227292.1"/>
    </source>
</evidence>
<dbReference type="EMBL" id="JADGJW010000019">
    <property type="protein sequence ID" value="KAJ3227292.1"/>
    <property type="molecule type" value="Genomic_DNA"/>
</dbReference>
<keyword evidence="2" id="KW-1185">Reference proteome</keyword>
<evidence type="ECO:0000313" key="2">
    <source>
        <dbReference type="Proteomes" id="UP001211065"/>
    </source>
</evidence>
<accession>A0AAD5UAJ9</accession>